<organism evidence="1 2">
    <name type="scientific">Ovis ammon polii</name>
    <dbReference type="NCBI Taxonomy" id="230172"/>
    <lineage>
        <taxon>Eukaryota</taxon>
        <taxon>Metazoa</taxon>
        <taxon>Chordata</taxon>
        <taxon>Craniata</taxon>
        <taxon>Vertebrata</taxon>
        <taxon>Euteleostomi</taxon>
        <taxon>Mammalia</taxon>
        <taxon>Eutheria</taxon>
        <taxon>Laurasiatheria</taxon>
        <taxon>Artiodactyla</taxon>
        <taxon>Ruminantia</taxon>
        <taxon>Pecora</taxon>
        <taxon>Bovidae</taxon>
        <taxon>Caprinae</taxon>
        <taxon>Ovis</taxon>
    </lineage>
</organism>
<sequence>MPLPSQLCPPPPYAPVVAVSSMVSVCLVPVGAEHGNWLHAKKTVSHVAVPQVAVNLLLANQPAFQQLLVWVLYANPFAPTRPAVKLAPVSLLVQLAHASPPVWNLPAVQQSAVNPAPANKALARNVSTHLSRARQLVTNQSAVMLGPVSQPALKSLPVLKLLAYQMSVRLVCASQLAAMWVHVSPFVVKISLANHFITNRSATF</sequence>
<reference evidence="1" key="1">
    <citation type="submission" date="2022-03" db="EMBL/GenBank/DDBJ databases">
        <title>Genomic analyses of argali, domestic sheep and their hybrids provide insights into chromosomal evolution, heterosis and genetic basis of agronomic traits.</title>
        <authorList>
            <person name="Li M."/>
        </authorList>
    </citation>
    <scope>NUCLEOTIDE SEQUENCE</scope>
    <source>
        <strain evidence="1">CAU-MHL-2022a</strain>
        <tissue evidence="1">Skin</tissue>
    </source>
</reference>
<dbReference type="EMBL" id="JAKZEL010000020">
    <property type="protein sequence ID" value="KAI4533565.1"/>
    <property type="molecule type" value="Genomic_DNA"/>
</dbReference>
<name>A0AAD4TWJ3_OVIAM</name>
<evidence type="ECO:0000313" key="1">
    <source>
        <dbReference type="EMBL" id="KAI4533565.1"/>
    </source>
</evidence>
<dbReference type="Proteomes" id="UP001214576">
    <property type="component" value="Unassembled WGS sequence"/>
</dbReference>
<protein>
    <submittedName>
        <fullName evidence="1">Uncharacterized protein</fullName>
    </submittedName>
</protein>
<gene>
    <name evidence="1" type="ORF">MG293_016584</name>
</gene>
<comment type="caution">
    <text evidence="1">The sequence shown here is derived from an EMBL/GenBank/DDBJ whole genome shotgun (WGS) entry which is preliminary data.</text>
</comment>
<keyword evidence="2" id="KW-1185">Reference proteome</keyword>
<accession>A0AAD4TWJ3</accession>
<proteinExistence type="predicted"/>
<evidence type="ECO:0000313" key="2">
    <source>
        <dbReference type="Proteomes" id="UP001214576"/>
    </source>
</evidence>
<dbReference type="AlphaFoldDB" id="A0AAD4TWJ3"/>